<gene>
    <name evidence="1" type="ORF">NMU03_14775</name>
</gene>
<dbReference type="Pfam" id="PF14071">
    <property type="entry name" value="YlbD_coat"/>
    <property type="match status" value="1"/>
</dbReference>
<evidence type="ECO:0000313" key="2">
    <source>
        <dbReference type="Proteomes" id="UP001060112"/>
    </source>
</evidence>
<organism evidence="1 2">
    <name type="scientific">Allocoprobacillus halotolerans</name>
    <dbReference type="NCBI Taxonomy" id="2944914"/>
    <lineage>
        <taxon>Bacteria</taxon>
        <taxon>Bacillati</taxon>
        <taxon>Bacillota</taxon>
        <taxon>Erysipelotrichia</taxon>
        <taxon>Erysipelotrichales</taxon>
        <taxon>Erysipelotrichaceae</taxon>
        <taxon>Allocoprobacillus</taxon>
    </lineage>
</organism>
<dbReference type="EMBL" id="CP101620">
    <property type="protein sequence ID" value="UTY38839.1"/>
    <property type="molecule type" value="Genomic_DNA"/>
</dbReference>
<dbReference type="InterPro" id="IPR025953">
    <property type="entry name" value="YlbD_coat"/>
</dbReference>
<keyword evidence="2" id="KW-1185">Reference proteome</keyword>
<accession>A0ABY5I0G6</accession>
<protein>
    <submittedName>
        <fullName evidence="1">YlbD family protein</fullName>
    </submittedName>
</protein>
<dbReference type="Proteomes" id="UP001060112">
    <property type="component" value="Chromosome"/>
</dbReference>
<evidence type="ECO:0000313" key="1">
    <source>
        <dbReference type="EMBL" id="UTY38839.1"/>
    </source>
</evidence>
<proteinExistence type="predicted"/>
<dbReference type="RefSeq" id="WP_290139506.1">
    <property type="nucleotide sequence ID" value="NZ_CP101620.1"/>
</dbReference>
<name>A0ABY5I0G6_9FIRM</name>
<sequence>MQIDEFKTFVKTIPAIREEVVNGRYTWQQLYEFYVLYGKDDPMWEPYKKVKLI</sequence>
<reference evidence="1" key="1">
    <citation type="submission" date="2022-07" db="EMBL/GenBank/DDBJ databases">
        <title>Faecal culturing of patients with breast cancer.</title>
        <authorList>
            <person name="Teng N.M.Y."/>
            <person name="Kiu R."/>
            <person name="Evans R."/>
            <person name="Baker D.J."/>
            <person name="Zenner C."/>
            <person name="Robinson S.D."/>
            <person name="Hall L.J."/>
        </authorList>
    </citation>
    <scope>NUCLEOTIDE SEQUENCE</scope>
    <source>
        <strain evidence="1">LH1062</strain>
    </source>
</reference>